<feature type="compositionally biased region" description="Basic and acidic residues" evidence="1">
    <location>
        <begin position="132"/>
        <end position="150"/>
    </location>
</feature>
<evidence type="ECO:0000256" key="1">
    <source>
        <dbReference type="SAM" id="MobiDB-lite"/>
    </source>
</evidence>
<keyword evidence="3" id="KW-1185">Reference proteome</keyword>
<organism evidence="2 3">
    <name type="scientific">Mesorhizobium kowhaii</name>
    <dbReference type="NCBI Taxonomy" id="1300272"/>
    <lineage>
        <taxon>Bacteria</taxon>
        <taxon>Pseudomonadati</taxon>
        <taxon>Pseudomonadota</taxon>
        <taxon>Alphaproteobacteria</taxon>
        <taxon>Hyphomicrobiales</taxon>
        <taxon>Phyllobacteriaceae</taxon>
        <taxon>Mesorhizobium</taxon>
    </lineage>
</organism>
<dbReference type="Proteomes" id="UP000248616">
    <property type="component" value="Unassembled WGS sequence"/>
</dbReference>
<dbReference type="EMBL" id="MZXV01000001">
    <property type="protein sequence ID" value="PZV40497.1"/>
    <property type="molecule type" value="Genomic_DNA"/>
</dbReference>
<evidence type="ECO:0000313" key="3">
    <source>
        <dbReference type="Proteomes" id="UP000248616"/>
    </source>
</evidence>
<comment type="caution">
    <text evidence="2">The sequence shown here is derived from an EMBL/GenBank/DDBJ whole genome shotgun (WGS) entry which is preliminary data.</text>
</comment>
<feature type="region of interest" description="Disordered" evidence="1">
    <location>
        <begin position="132"/>
        <end position="169"/>
    </location>
</feature>
<dbReference type="OrthoDB" id="9813122at2"/>
<protein>
    <recommendedName>
        <fullName evidence="4">Chromosome partitioning protein ParB</fullName>
    </recommendedName>
</protein>
<dbReference type="AlphaFoldDB" id="A0A2W7CBS1"/>
<reference evidence="3" key="1">
    <citation type="submission" date="2017-03" db="EMBL/GenBank/DDBJ databases">
        <authorList>
            <person name="Safronova V.I."/>
            <person name="Sazanova A.L."/>
            <person name="Chirak E.R."/>
        </authorList>
    </citation>
    <scope>NUCLEOTIDE SEQUENCE [LARGE SCALE GENOMIC DNA]</scope>
    <source>
        <strain evidence="3">Ach-343</strain>
    </source>
</reference>
<evidence type="ECO:0008006" key="4">
    <source>
        <dbReference type="Google" id="ProtNLM"/>
    </source>
</evidence>
<accession>A0A2W7CBS1</accession>
<sequence>MPREVVDLWDSIASLDHASVMALFAHCVSLTVNAVKQPWERKPRAHETADRLASAVNLDMKAHWTPTVRTHLGRITKAHILDAVREAASEEAADRLLDLKKQPMAEAAEQLLAGTGWLPTVLRTDQLAMSAERQDGAVDARSADVAELEPKQVQPNTAEEAEAFNVAAE</sequence>
<evidence type="ECO:0000313" key="2">
    <source>
        <dbReference type="EMBL" id="PZV40497.1"/>
    </source>
</evidence>
<proteinExistence type="predicted"/>
<name>A0A2W7CBS1_9HYPH</name>
<gene>
    <name evidence="2" type="ORF">B5V02_00245</name>
</gene>